<organism evidence="17 18">
    <name type="scientific">Shewanella sediminis (strain HAW-EB3)</name>
    <dbReference type="NCBI Taxonomy" id="425104"/>
    <lineage>
        <taxon>Bacteria</taxon>
        <taxon>Pseudomonadati</taxon>
        <taxon>Pseudomonadota</taxon>
        <taxon>Gammaproteobacteria</taxon>
        <taxon>Alteromonadales</taxon>
        <taxon>Shewanellaceae</taxon>
        <taxon>Shewanella</taxon>
    </lineage>
</organism>
<comment type="subcellular location">
    <subcellularLocation>
        <location evidence="1">Cell membrane</location>
        <topology evidence="1">Single-pass membrane protein</topology>
    </subcellularLocation>
</comment>
<feature type="binding site" description="covalent" evidence="13">
    <location>
        <position position="83"/>
    </location>
    <ligand>
        <name>heme</name>
        <dbReference type="ChEBI" id="CHEBI:30413"/>
        <label>2</label>
    </ligand>
</feature>
<dbReference type="AlphaFoldDB" id="A8FUN3"/>
<evidence type="ECO:0000256" key="6">
    <source>
        <dbReference type="ARBA" id="ARBA00022692"/>
    </source>
</evidence>
<evidence type="ECO:0000259" key="16">
    <source>
        <dbReference type="Pfam" id="PF03264"/>
    </source>
</evidence>
<evidence type="ECO:0000256" key="7">
    <source>
        <dbReference type="ARBA" id="ARBA00022723"/>
    </source>
</evidence>
<dbReference type="RefSeq" id="WP_012142291.1">
    <property type="nucleotide sequence ID" value="NC_009831.1"/>
</dbReference>
<evidence type="ECO:0000256" key="9">
    <source>
        <dbReference type="ARBA" id="ARBA00022989"/>
    </source>
</evidence>
<dbReference type="eggNOG" id="COG3005">
    <property type="taxonomic scope" value="Bacteria"/>
</dbReference>
<feature type="binding site" description="axial binding residue" evidence="14">
    <location>
        <position position="148"/>
    </location>
    <ligand>
        <name>heme</name>
        <dbReference type="ChEBI" id="CHEBI:30413"/>
        <label>3</label>
    </ligand>
    <ligandPart>
        <name>Fe</name>
        <dbReference type="ChEBI" id="CHEBI:18248"/>
    </ligandPart>
</feature>
<dbReference type="STRING" id="425104.Ssed_1947"/>
<keyword evidence="18" id="KW-1185">Reference proteome</keyword>
<dbReference type="GO" id="GO:0009061">
    <property type="term" value="P:anaerobic respiration"/>
    <property type="evidence" value="ECO:0007669"/>
    <property type="project" value="TreeGrafter"/>
</dbReference>
<evidence type="ECO:0000313" key="18">
    <source>
        <dbReference type="Proteomes" id="UP000002015"/>
    </source>
</evidence>
<keyword evidence="7 12" id="KW-0479">Metal-binding</keyword>
<feature type="binding site" description="covalent" evidence="13">
    <location>
        <position position="147"/>
    </location>
    <ligand>
        <name>heme</name>
        <dbReference type="ChEBI" id="CHEBI:30413"/>
        <label>3</label>
    </ligand>
</feature>
<dbReference type="InterPro" id="IPR024717">
    <property type="entry name" value="NapC/NirT/NrfH"/>
</dbReference>
<dbReference type="GO" id="GO:0046872">
    <property type="term" value="F:metal ion binding"/>
    <property type="evidence" value="ECO:0007669"/>
    <property type="project" value="UniProtKB-KW"/>
</dbReference>
<keyword evidence="8 12" id="KW-0249">Electron transport</keyword>
<proteinExistence type="inferred from homology"/>
<evidence type="ECO:0000256" key="4">
    <source>
        <dbReference type="ARBA" id="ARBA00022475"/>
    </source>
</evidence>
<sequence length="192" mass="21867" precursor="true">MNKKNLYNRIWAKSNNSWLLGIPLGGFIFLAIGVFILIAMQQVISYTSTTEFCQSCHIGSDTVVEEYQQSIHFMNRTGIRAECVDCHVPDSLLPKLIAKVSTGTTHIWSKITKDINLDNFESEHRERMANNAKETIRSLNSSTCMSCHDFDNMDTDKQGRTAKRKHSTKRRKDKTCIDCHSGIAHKLPEIVF</sequence>
<protein>
    <recommendedName>
        <fullName evidence="12">Cytochrome c-type protein</fullName>
    </recommendedName>
</protein>
<name>A8FUN3_SHESH</name>
<feature type="binding site" description="axial binding residue" evidence="14">
    <location>
        <position position="87"/>
    </location>
    <ligand>
        <name>heme</name>
        <dbReference type="ChEBI" id="CHEBI:30413"/>
        <label>2</label>
    </ligand>
    <ligandPart>
        <name>Fe</name>
        <dbReference type="ChEBI" id="CHEBI:18248"/>
    </ligandPart>
</feature>
<dbReference type="GO" id="GO:0019333">
    <property type="term" value="P:denitrification pathway"/>
    <property type="evidence" value="ECO:0007669"/>
    <property type="project" value="InterPro"/>
</dbReference>
<dbReference type="InterPro" id="IPR038266">
    <property type="entry name" value="NapC/NirT_cytc_sf"/>
</dbReference>
<dbReference type="KEGG" id="sse:Ssed_1947"/>
<keyword evidence="11 15" id="KW-0472">Membrane</keyword>
<feature type="binding site" description="covalent" evidence="13">
    <location>
        <position position="53"/>
    </location>
    <ligand>
        <name>heme</name>
        <dbReference type="ChEBI" id="CHEBI:30413"/>
        <label>1</label>
    </ligand>
</feature>
<evidence type="ECO:0000256" key="12">
    <source>
        <dbReference type="PIRNR" id="PIRNR000013"/>
    </source>
</evidence>
<dbReference type="SUPFAM" id="SSF48695">
    <property type="entry name" value="Multiheme cytochromes"/>
    <property type="match status" value="1"/>
</dbReference>
<dbReference type="GO" id="GO:0005886">
    <property type="term" value="C:plasma membrane"/>
    <property type="evidence" value="ECO:0007669"/>
    <property type="project" value="UniProtKB-SubCell"/>
</dbReference>
<keyword evidence="9 15" id="KW-1133">Transmembrane helix</keyword>
<dbReference type="PANTHER" id="PTHR30333:SF3">
    <property type="entry name" value="CYTOCHROME C-TYPE PROTEIN TORY"/>
    <property type="match status" value="1"/>
</dbReference>
<dbReference type="InterPro" id="IPR005126">
    <property type="entry name" value="NapC/NirT_cyt_c_N"/>
</dbReference>
<feature type="binding site" description="covalent" evidence="13">
    <location>
        <position position="56"/>
    </location>
    <ligand>
        <name>heme</name>
        <dbReference type="ChEBI" id="CHEBI:30413"/>
        <label>1</label>
    </ligand>
</feature>
<feature type="binding site" description="axial binding residue" evidence="14">
    <location>
        <position position="180"/>
    </location>
    <ligand>
        <name>heme</name>
        <dbReference type="ChEBI" id="CHEBI:30413"/>
        <label>4</label>
    </ligand>
    <ligandPart>
        <name>Fe</name>
        <dbReference type="ChEBI" id="CHEBI:18248"/>
    </ligandPart>
</feature>
<reference evidence="17 18" key="1">
    <citation type="submission" date="2007-08" db="EMBL/GenBank/DDBJ databases">
        <title>Complete sequence of Shewanella sediminis HAW-EB3.</title>
        <authorList>
            <consortium name="US DOE Joint Genome Institute"/>
            <person name="Copeland A."/>
            <person name="Lucas S."/>
            <person name="Lapidus A."/>
            <person name="Barry K."/>
            <person name="Glavina del Rio T."/>
            <person name="Dalin E."/>
            <person name="Tice H."/>
            <person name="Pitluck S."/>
            <person name="Chertkov O."/>
            <person name="Brettin T."/>
            <person name="Bruce D."/>
            <person name="Detter J.C."/>
            <person name="Han C."/>
            <person name="Schmutz J."/>
            <person name="Larimer F."/>
            <person name="Land M."/>
            <person name="Hauser L."/>
            <person name="Kyrpides N."/>
            <person name="Kim E."/>
            <person name="Zhao J.-S."/>
            <person name="Richardson P."/>
        </authorList>
    </citation>
    <scope>NUCLEOTIDE SEQUENCE [LARGE SCALE GENOMIC DNA]</scope>
    <source>
        <strain evidence="17 18">HAW-EB3</strain>
    </source>
</reference>
<comment type="similarity">
    <text evidence="2">Belongs to the NapC/NirT/NrfH family.</text>
</comment>
<comment type="cofactor">
    <cofactor evidence="13">
        <name>heme</name>
        <dbReference type="ChEBI" id="CHEBI:30413"/>
    </cofactor>
    <text evidence="13">Binds 4 heme groups per subunit.</text>
</comment>
<keyword evidence="5 12" id="KW-0349">Heme</keyword>
<evidence type="ECO:0000256" key="2">
    <source>
        <dbReference type="ARBA" id="ARBA00007395"/>
    </source>
</evidence>
<feature type="binding site" description="covalent" evidence="13">
    <location>
        <position position="176"/>
    </location>
    <ligand>
        <name>heme</name>
        <dbReference type="ChEBI" id="CHEBI:30413"/>
        <label>4</label>
    </ligand>
</feature>
<evidence type="ECO:0000313" key="17">
    <source>
        <dbReference type="EMBL" id="ABV36556.1"/>
    </source>
</evidence>
<evidence type="ECO:0000256" key="8">
    <source>
        <dbReference type="ARBA" id="ARBA00022982"/>
    </source>
</evidence>
<evidence type="ECO:0000256" key="14">
    <source>
        <dbReference type="PIRSR" id="PIRSR000013-2"/>
    </source>
</evidence>
<keyword evidence="4" id="KW-1003">Cell membrane</keyword>
<accession>A8FUN3</accession>
<keyword evidence="6 15" id="KW-0812">Transmembrane</keyword>
<evidence type="ECO:0000256" key="5">
    <source>
        <dbReference type="ARBA" id="ARBA00022617"/>
    </source>
</evidence>
<feature type="binding site" description="covalent" evidence="13">
    <location>
        <position position="144"/>
    </location>
    <ligand>
        <name>heme</name>
        <dbReference type="ChEBI" id="CHEBI:30413"/>
        <label>3</label>
    </ligand>
</feature>
<evidence type="ECO:0000256" key="11">
    <source>
        <dbReference type="ARBA" id="ARBA00023136"/>
    </source>
</evidence>
<dbReference type="GO" id="GO:0009055">
    <property type="term" value="F:electron transfer activity"/>
    <property type="evidence" value="ECO:0007669"/>
    <property type="project" value="TreeGrafter"/>
</dbReference>
<feature type="binding site" description="axial binding residue" evidence="14">
    <location>
        <position position="185"/>
    </location>
    <ligand>
        <name>heme</name>
        <dbReference type="ChEBI" id="CHEBI:30413"/>
        <label>2</label>
    </ligand>
    <ligandPart>
        <name>Fe</name>
        <dbReference type="ChEBI" id="CHEBI:18248"/>
    </ligandPart>
</feature>
<feature type="transmembrane region" description="Helical" evidence="15">
    <location>
        <begin position="20"/>
        <end position="40"/>
    </location>
</feature>
<feature type="domain" description="NapC/NirT cytochrome c N-terminal" evidence="16">
    <location>
        <begin position="28"/>
        <end position="189"/>
    </location>
</feature>
<evidence type="ECO:0000256" key="13">
    <source>
        <dbReference type="PIRSR" id="PIRSR000013-1"/>
    </source>
</evidence>
<dbReference type="PANTHER" id="PTHR30333">
    <property type="entry name" value="CYTOCHROME C-TYPE PROTEIN"/>
    <property type="match status" value="1"/>
</dbReference>
<feature type="binding site" description="covalent" evidence="13">
    <location>
        <position position="179"/>
    </location>
    <ligand>
        <name>heme</name>
        <dbReference type="ChEBI" id="CHEBI:30413"/>
        <label>4</label>
    </ligand>
</feature>
<evidence type="ECO:0000256" key="3">
    <source>
        <dbReference type="ARBA" id="ARBA00022448"/>
    </source>
</evidence>
<dbReference type="InterPro" id="IPR036280">
    <property type="entry name" value="Multihaem_cyt_sf"/>
</dbReference>
<dbReference type="HOGENOM" id="CLU_096753_2_0_6"/>
<dbReference type="OrthoDB" id="9782159at2"/>
<keyword evidence="3 12" id="KW-0813">Transport</keyword>
<feature type="binding site" description="covalent" evidence="13">
    <location>
        <position position="86"/>
    </location>
    <ligand>
        <name>heme</name>
        <dbReference type="ChEBI" id="CHEBI:30413"/>
        <label>2</label>
    </ligand>
</feature>
<dbReference type="Proteomes" id="UP000002015">
    <property type="component" value="Chromosome"/>
</dbReference>
<keyword evidence="10 12" id="KW-0408">Iron</keyword>
<dbReference type="Gene3D" id="1.10.3820.10">
    <property type="entry name" value="Di-heme elbow motif domain"/>
    <property type="match status" value="1"/>
</dbReference>
<evidence type="ECO:0000256" key="1">
    <source>
        <dbReference type="ARBA" id="ARBA00004162"/>
    </source>
</evidence>
<evidence type="ECO:0000256" key="10">
    <source>
        <dbReference type="ARBA" id="ARBA00023004"/>
    </source>
</evidence>
<gene>
    <name evidence="17" type="ordered locus">Ssed_1947</name>
</gene>
<dbReference type="EMBL" id="CP000821">
    <property type="protein sequence ID" value="ABV36556.1"/>
    <property type="molecule type" value="Genomic_DNA"/>
</dbReference>
<dbReference type="GO" id="GO:0020037">
    <property type="term" value="F:heme binding"/>
    <property type="evidence" value="ECO:0007669"/>
    <property type="project" value="InterPro"/>
</dbReference>
<evidence type="ECO:0000256" key="15">
    <source>
        <dbReference type="SAM" id="Phobius"/>
    </source>
</evidence>
<dbReference type="Pfam" id="PF03264">
    <property type="entry name" value="Cytochrom_NNT"/>
    <property type="match status" value="1"/>
</dbReference>
<dbReference type="PIRSF" id="PIRSF000013">
    <property type="entry name" value="4_hem_cytochrm_NapC"/>
    <property type="match status" value="1"/>
</dbReference>
<dbReference type="InterPro" id="IPR051174">
    <property type="entry name" value="Cytochrome_c-type_ET"/>
</dbReference>
<comment type="PTM">
    <text evidence="12">Binds 4 heme groups per subunit.</text>
</comment>